<dbReference type="InterPro" id="IPR001757">
    <property type="entry name" value="P_typ_ATPase"/>
</dbReference>
<feature type="transmembrane region" description="Helical" evidence="11">
    <location>
        <begin position="264"/>
        <end position="283"/>
    </location>
</feature>
<evidence type="ECO:0000256" key="1">
    <source>
        <dbReference type="ARBA" id="ARBA00004141"/>
    </source>
</evidence>
<dbReference type="GO" id="GO:0046872">
    <property type="term" value="F:metal ion binding"/>
    <property type="evidence" value="ECO:0007669"/>
    <property type="project" value="UniProtKB-KW"/>
</dbReference>
<dbReference type="SUPFAM" id="SSF56784">
    <property type="entry name" value="HAD-like"/>
    <property type="match status" value="1"/>
</dbReference>
<evidence type="ECO:0000256" key="6">
    <source>
        <dbReference type="ARBA" id="ARBA00022840"/>
    </source>
</evidence>
<evidence type="ECO:0000256" key="4">
    <source>
        <dbReference type="ARBA" id="ARBA00022723"/>
    </source>
</evidence>
<dbReference type="GeneID" id="19954284"/>
<keyword evidence="10 11" id="KW-0472">Membrane</keyword>
<dbReference type="GO" id="GO:0019829">
    <property type="term" value="F:ATPase-coupled monoatomic cation transmembrane transporter activity"/>
    <property type="evidence" value="ECO:0007669"/>
    <property type="project" value="TreeGrafter"/>
</dbReference>
<proteinExistence type="predicted"/>
<dbReference type="Proteomes" id="UP000030762">
    <property type="component" value="Unassembled WGS sequence"/>
</dbReference>
<dbReference type="SUPFAM" id="SSF81665">
    <property type="entry name" value="Calcium ATPase, transmembrane domain M"/>
    <property type="match status" value="1"/>
</dbReference>
<dbReference type="GO" id="GO:0140358">
    <property type="term" value="F:P-type transmembrane transporter activity"/>
    <property type="evidence" value="ECO:0007669"/>
    <property type="project" value="InterPro"/>
</dbReference>
<evidence type="ECO:0000256" key="9">
    <source>
        <dbReference type="ARBA" id="ARBA00022989"/>
    </source>
</evidence>
<feature type="transmembrane region" description="Helical" evidence="11">
    <location>
        <begin position="303"/>
        <end position="323"/>
    </location>
</feature>
<organism evidence="12 13">
    <name type="scientific">Saprolegnia diclina (strain VS20)</name>
    <dbReference type="NCBI Taxonomy" id="1156394"/>
    <lineage>
        <taxon>Eukaryota</taxon>
        <taxon>Sar</taxon>
        <taxon>Stramenopiles</taxon>
        <taxon>Oomycota</taxon>
        <taxon>Saprolegniomycetes</taxon>
        <taxon>Saprolegniales</taxon>
        <taxon>Saprolegniaceae</taxon>
        <taxon>Saprolegnia</taxon>
    </lineage>
</organism>
<evidence type="ECO:0000313" key="12">
    <source>
        <dbReference type="EMBL" id="EQC28682.1"/>
    </source>
</evidence>
<dbReference type="InterPro" id="IPR036412">
    <property type="entry name" value="HAD-like_sf"/>
</dbReference>
<dbReference type="Gene3D" id="3.40.50.1000">
    <property type="entry name" value="HAD superfamily/HAD-like"/>
    <property type="match status" value="1"/>
</dbReference>
<dbReference type="AlphaFoldDB" id="T0RG64"/>
<keyword evidence="3 11" id="KW-0812">Transmembrane</keyword>
<dbReference type="InterPro" id="IPR006544">
    <property type="entry name" value="P-type_TPase_V"/>
</dbReference>
<evidence type="ECO:0000256" key="10">
    <source>
        <dbReference type="ARBA" id="ARBA00023136"/>
    </source>
</evidence>
<evidence type="ECO:0000256" key="11">
    <source>
        <dbReference type="SAM" id="Phobius"/>
    </source>
</evidence>
<keyword evidence="4" id="KW-0479">Metal-binding</keyword>
<dbReference type="GO" id="GO:0016020">
    <property type="term" value="C:membrane"/>
    <property type="evidence" value="ECO:0007669"/>
    <property type="project" value="UniProtKB-SubCell"/>
</dbReference>
<keyword evidence="5" id="KW-0547">Nucleotide-binding</keyword>
<dbReference type="GO" id="GO:0016887">
    <property type="term" value="F:ATP hydrolysis activity"/>
    <property type="evidence" value="ECO:0007669"/>
    <property type="project" value="InterPro"/>
</dbReference>
<evidence type="ECO:0000256" key="3">
    <source>
        <dbReference type="ARBA" id="ARBA00022692"/>
    </source>
</evidence>
<evidence type="ECO:0000256" key="7">
    <source>
        <dbReference type="ARBA" id="ARBA00022842"/>
    </source>
</evidence>
<dbReference type="PANTHER" id="PTHR45630:SF8">
    <property type="entry name" value="CATION-TRANSPORTING ATPASE"/>
    <property type="match status" value="1"/>
</dbReference>
<keyword evidence="9 11" id="KW-1133">Transmembrane helix</keyword>
<keyword evidence="13" id="KW-1185">Reference proteome</keyword>
<evidence type="ECO:0000256" key="8">
    <source>
        <dbReference type="ARBA" id="ARBA00022967"/>
    </source>
</evidence>
<dbReference type="InParanoid" id="T0RG64"/>
<dbReference type="VEuPathDB" id="FungiDB:SDRG_13557"/>
<keyword evidence="6" id="KW-0067">ATP-binding</keyword>
<dbReference type="RefSeq" id="XP_008617874.1">
    <property type="nucleotide sequence ID" value="XM_008619652.1"/>
</dbReference>
<evidence type="ECO:0008006" key="14">
    <source>
        <dbReference type="Google" id="ProtNLM"/>
    </source>
</evidence>
<dbReference type="InterPro" id="IPR023214">
    <property type="entry name" value="HAD_sf"/>
</dbReference>
<dbReference type="eggNOG" id="KOG0208">
    <property type="taxonomic scope" value="Eukaryota"/>
</dbReference>
<name>T0RG64_SAPDV</name>
<dbReference type="InterPro" id="IPR023298">
    <property type="entry name" value="ATPase_P-typ_TM_dom_sf"/>
</dbReference>
<feature type="transmembrane region" description="Helical" evidence="11">
    <location>
        <begin position="232"/>
        <end position="252"/>
    </location>
</feature>
<keyword evidence="2" id="KW-0597">Phosphoprotein</keyword>
<comment type="subcellular location">
    <subcellularLocation>
        <location evidence="1">Membrane</location>
        <topology evidence="1">Multi-pass membrane protein</topology>
    </subcellularLocation>
</comment>
<dbReference type="NCBIfam" id="TIGR01494">
    <property type="entry name" value="ATPase_P-type"/>
    <property type="match status" value="1"/>
</dbReference>
<keyword evidence="8" id="KW-1278">Translocase</keyword>
<evidence type="ECO:0000256" key="5">
    <source>
        <dbReference type="ARBA" id="ARBA00022741"/>
    </source>
</evidence>
<dbReference type="STRING" id="1156394.T0RG64"/>
<dbReference type="OrthoDB" id="48943at2759"/>
<sequence length="325" mass="36074">MVPDASKDVYHTWHEFPIDDYSACLAWFETHDATMTGAALELLQEHASDAALVAAIVERTKIFARTRPHLKTWIVTSLMASGHCVGMCGDGTNDCGALKAAHIGLALSDAEASLGIFNLILTRYFDHCYVVTLLCEGRCALMTSLLSFKYMLLYPIIETSLISVINSYQASLSNNQYLCDDLFIVLGLSLLMLQTGPARRLARERPPDSLFARIVKYVPDESGDMKVHAYEVSIAFASGYWFYITLAMVFNWNGPFRASISSNWPFVLYVVTCAGVALSLVLLPDKNAIAELLGTPLPTSFSYQMFGLMMVYTVVASVYERILHR</sequence>
<accession>T0RG64</accession>
<dbReference type="PANTHER" id="PTHR45630">
    <property type="entry name" value="CATION-TRANSPORTING ATPASE-RELATED"/>
    <property type="match status" value="1"/>
</dbReference>
<protein>
    <recommendedName>
        <fullName evidence="14">Cation-transporting P-type ATPase C-terminal domain-containing protein</fullName>
    </recommendedName>
</protein>
<reference evidence="12 13" key="1">
    <citation type="submission" date="2012-04" db="EMBL/GenBank/DDBJ databases">
        <title>The Genome Sequence of Saprolegnia declina VS20.</title>
        <authorList>
            <consortium name="The Broad Institute Genome Sequencing Platform"/>
            <person name="Russ C."/>
            <person name="Nusbaum C."/>
            <person name="Tyler B."/>
            <person name="van West P."/>
            <person name="Dieguez-Uribeondo J."/>
            <person name="de Bruijn I."/>
            <person name="Tripathy S."/>
            <person name="Jiang R."/>
            <person name="Young S.K."/>
            <person name="Zeng Q."/>
            <person name="Gargeya S."/>
            <person name="Fitzgerald M."/>
            <person name="Haas B."/>
            <person name="Abouelleil A."/>
            <person name="Alvarado L."/>
            <person name="Arachchi H.M."/>
            <person name="Berlin A."/>
            <person name="Chapman S.B."/>
            <person name="Goldberg J."/>
            <person name="Griggs A."/>
            <person name="Gujja S."/>
            <person name="Hansen M."/>
            <person name="Howarth C."/>
            <person name="Imamovic A."/>
            <person name="Larimer J."/>
            <person name="McCowen C."/>
            <person name="Montmayeur A."/>
            <person name="Murphy C."/>
            <person name="Neiman D."/>
            <person name="Pearson M."/>
            <person name="Priest M."/>
            <person name="Roberts A."/>
            <person name="Saif S."/>
            <person name="Shea T."/>
            <person name="Sisk P."/>
            <person name="Sykes S."/>
            <person name="Wortman J."/>
            <person name="Nusbaum C."/>
            <person name="Birren B."/>
        </authorList>
    </citation>
    <scope>NUCLEOTIDE SEQUENCE [LARGE SCALE GENOMIC DNA]</scope>
    <source>
        <strain evidence="12 13">VS20</strain>
    </source>
</reference>
<keyword evidence="7" id="KW-0460">Magnesium</keyword>
<evidence type="ECO:0000256" key="2">
    <source>
        <dbReference type="ARBA" id="ARBA00022553"/>
    </source>
</evidence>
<evidence type="ECO:0000313" key="13">
    <source>
        <dbReference type="Proteomes" id="UP000030762"/>
    </source>
</evidence>
<dbReference type="EMBL" id="JH767192">
    <property type="protein sequence ID" value="EQC28682.1"/>
    <property type="molecule type" value="Genomic_DNA"/>
</dbReference>
<dbReference type="GO" id="GO:0005524">
    <property type="term" value="F:ATP binding"/>
    <property type="evidence" value="ECO:0007669"/>
    <property type="project" value="UniProtKB-KW"/>
</dbReference>
<gene>
    <name evidence="12" type="ORF">SDRG_13557</name>
</gene>